<organism evidence="11 12">
    <name type="scientific">Flavobacterium indicum (strain DSM 17447 / CIP 109464 / GPTSA100-9)</name>
    <dbReference type="NCBI Taxonomy" id="1094466"/>
    <lineage>
        <taxon>Bacteria</taxon>
        <taxon>Pseudomonadati</taxon>
        <taxon>Bacteroidota</taxon>
        <taxon>Flavobacteriia</taxon>
        <taxon>Flavobacteriales</taxon>
        <taxon>Flavobacteriaceae</taxon>
        <taxon>Flavobacterium</taxon>
    </lineage>
</organism>
<dbReference type="UniPathway" id="UPA00035">
    <property type="reaction ID" value="UER00042"/>
</dbReference>
<keyword evidence="5 9" id="KW-0028">Amino-acid biosynthesis</keyword>
<dbReference type="SUPFAM" id="SSF51366">
    <property type="entry name" value="Ribulose-phoshate binding barrel"/>
    <property type="match status" value="1"/>
</dbReference>
<comment type="catalytic activity">
    <reaction evidence="1 9">
        <text>N-(5-phospho-beta-D-ribosyl)anthranilate = 1-(2-carboxyphenylamino)-1-deoxy-D-ribulose 5-phosphate</text>
        <dbReference type="Rhea" id="RHEA:21540"/>
        <dbReference type="ChEBI" id="CHEBI:18277"/>
        <dbReference type="ChEBI" id="CHEBI:58613"/>
        <dbReference type="EC" id="5.3.1.24"/>
    </reaction>
</comment>
<dbReference type="CDD" id="cd00405">
    <property type="entry name" value="PRAI"/>
    <property type="match status" value="1"/>
</dbReference>
<evidence type="ECO:0000256" key="1">
    <source>
        <dbReference type="ARBA" id="ARBA00001164"/>
    </source>
</evidence>
<evidence type="ECO:0000256" key="9">
    <source>
        <dbReference type="HAMAP-Rule" id="MF_00135"/>
    </source>
</evidence>
<keyword evidence="7 9" id="KW-0057">Aromatic amino acid biosynthesis</keyword>
<evidence type="ECO:0000256" key="7">
    <source>
        <dbReference type="ARBA" id="ARBA00023141"/>
    </source>
</evidence>
<dbReference type="Pfam" id="PF00697">
    <property type="entry name" value="PRAI"/>
    <property type="match status" value="1"/>
</dbReference>
<evidence type="ECO:0000256" key="4">
    <source>
        <dbReference type="ARBA" id="ARBA00022272"/>
    </source>
</evidence>
<keyword evidence="12" id="KW-1185">Reference proteome</keyword>
<dbReference type="Gene3D" id="3.20.20.70">
    <property type="entry name" value="Aldolase class I"/>
    <property type="match status" value="1"/>
</dbReference>
<dbReference type="STRING" id="1094466.KQS_07265"/>
<reference evidence="11 12" key="1">
    <citation type="journal article" date="2012" name="J. Bacteriol.">
        <title>Complete Genome Sequence of Flavobacterium indicum GPSTA100-9T, Isolated from Warm Spring Water.</title>
        <authorList>
            <person name="Barbier P."/>
            <person name="Houel A."/>
            <person name="Loux V."/>
            <person name="Poulain J."/>
            <person name="Bernardet J.F."/>
            <person name="Touchon M."/>
            <person name="Duchaud E."/>
        </authorList>
    </citation>
    <scope>NUCLEOTIDE SEQUENCE [LARGE SCALE GENOMIC DNA]</scope>
    <source>
        <strain evidence="12">DSM 17447 / CIP 109464 / GPTSA100-9</strain>
    </source>
</reference>
<comment type="pathway">
    <text evidence="2 9">Amino-acid biosynthesis; L-tryptophan biosynthesis; L-tryptophan from chorismate: step 3/5.</text>
</comment>
<dbReference type="OrthoDB" id="9786954at2"/>
<dbReference type="Proteomes" id="UP000007599">
    <property type="component" value="Chromosome I"/>
</dbReference>
<dbReference type="PANTHER" id="PTHR42894">
    <property type="entry name" value="N-(5'-PHOSPHORIBOSYL)ANTHRANILATE ISOMERASE"/>
    <property type="match status" value="1"/>
</dbReference>
<evidence type="ECO:0000256" key="8">
    <source>
        <dbReference type="ARBA" id="ARBA00023235"/>
    </source>
</evidence>
<accession>H8XQW3</accession>
<dbReference type="EC" id="5.3.1.24" evidence="3 9"/>
<dbReference type="GO" id="GO:0004640">
    <property type="term" value="F:phosphoribosylanthranilate isomerase activity"/>
    <property type="evidence" value="ECO:0007669"/>
    <property type="project" value="UniProtKB-UniRule"/>
</dbReference>
<evidence type="ECO:0000256" key="6">
    <source>
        <dbReference type="ARBA" id="ARBA00022822"/>
    </source>
</evidence>
<dbReference type="HOGENOM" id="CLU_076364_1_0_10"/>
<name>H8XQW3_FLAIG</name>
<sequence>MKTKVKIKVCGMNEEANIKEIASLEPDFLGFIFYENSKRNFTLDELPSLNRAIKKVGVFVNESINIILKKVKNYHLDYIQLHGNEDESYCLDLINQLNHNQLNTKIVKSFLIDDDFTFGQVNKFQFLDGFLFDTKGKFPGGNGTQFDWKILKKYEASVPYFLSGGIGLDQLDAVKHFLKQPEAKYCFAIDVNSKFELYYGIKDKSKLEQFKQKLYEI</sequence>
<keyword evidence="8 9" id="KW-0413">Isomerase</keyword>
<feature type="domain" description="N-(5'phosphoribosyl) anthranilate isomerase (PRAI)" evidence="10">
    <location>
        <begin position="8"/>
        <end position="212"/>
    </location>
</feature>
<dbReference type="KEGG" id="fin:KQS_07265"/>
<reference evidence="12" key="2">
    <citation type="submission" date="2012-03" db="EMBL/GenBank/DDBJ databases">
        <title>Complete genome sequence of Flavobacterium indicum GPTSA100-9T, isolated from warm spring water.</title>
        <authorList>
            <person name="Barbier P."/>
            <person name="Houel A."/>
            <person name="Loux V."/>
            <person name="Poulain J."/>
            <person name="Bernardet J.-F."/>
            <person name="Touchon M."/>
            <person name="Duchaud E."/>
        </authorList>
    </citation>
    <scope>NUCLEOTIDE SEQUENCE [LARGE SCALE GENOMIC DNA]</scope>
    <source>
        <strain evidence="12">DSM 17447 / CIP 109464 / GPTSA100-9</strain>
    </source>
</reference>
<evidence type="ECO:0000256" key="2">
    <source>
        <dbReference type="ARBA" id="ARBA00004664"/>
    </source>
</evidence>
<dbReference type="InterPro" id="IPR011060">
    <property type="entry name" value="RibuloseP-bd_barrel"/>
</dbReference>
<dbReference type="HAMAP" id="MF_00135">
    <property type="entry name" value="PRAI"/>
    <property type="match status" value="1"/>
</dbReference>
<dbReference type="GO" id="GO:0000162">
    <property type="term" value="P:L-tryptophan biosynthetic process"/>
    <property type="evidence" value="ECO:0007669"/>
    <property type="project" value="UniProtKB-UniRule"/>
</dbReference>
<dbReference type="eggNOG" id="COG0135">
    <property type="taxonomic scope" value="Bacteria"/>
</dbReference>
<dbReference type="InterPro" id="IPR044643">
    <property type="entry name" value="TrpF_fam"/>
</dbReference>
<protein>
    <recommendedName>
        <fullName evidence="4 9">N-(5'-phosphoribosyl)anthranilate isomerase</fullName>
        <shortName evidence="9">PRAI</shortName>
        <ecNumber evidence="3 9">5.3.1.24</ecNumber>
    </recommendedName>
</protein>
<evidence type="ECO:0000259" key="10">
    <source>
        <dbReference type="Pfam" id="PF00697"/>
    </source>
</evidence>
<gene>
    <name evidence="9 11" type="primary">trpF</name>
    <name evidence="11" type="ordered locus">KQS_07265</name>
</gene>
<proteinExistence type="inferred from homology"/>
<keyword evidence="6 9" id="KW-0822">Tryptophan biosynthesis</keyword>
<evidence type="ECO:0000256" key="3">
    <source>
        <dbReference type="ARBA" id="ARBA00012572"/>
    </source>
</evidence>
<dbReference type="PANTHER" id="PTHR42894:SF1">
    <property type="entry name" value="N-(5'-PHOSPHORIBOSYL)ANTHRANILATE ISOMERASE"/>
    <property type="match status" value="1"/>
</dbReference>
<dbReference type="RefSeq" id="WP_014388536.1">
    <property type="nucleotide sequence ID" value="NC_017025.1"/>
</dbReference>
<dbReference type="PATRIC" id="fig|1094466.5.peg.1429"/>
<dbReference type="EMBL" id="HE774682">
    <property type="protein sequence ID" value="CCG53411.1"/>
    <property type="molecule type" value="Genomic_DNA"/>
</dbReference>
<dbReference type="InterPro" id="IPR001240">
    <property type="entry name" value="PRAI_dom"/>
</dbReference>
<dbReference type="InterPro" id="IPR013785">
    <property type="entry name" value="Aldolase_TIM"/>
</dbReference>
<dbReference type="AlphaFoldDB" id="H8XQW3"/>
<evidence type="ECO:0000313" key="12">
    <source>
        <dbReference type="Proteomes" id="UP000007599"/>
    </source>
</evidence>
<evidence type="ECO:0000313" key="11">
    <source>
        <dbReference type="EMBL" id="CCG53411.1"/>
    </source>
</evidence>
<evidence type="ECO:0000256" key="5">
    <source>
        <dbReference type="ARBA" id="ARBA00022605"/>
    </source>
</evidence>
<comment type="similarity">
    <text evidence="9">Belongs to the TrpF family.</text>
</comment>